<keyword evidence="2" id="KW-1133">Transmembrane helix</keyword>
<proteinExistence type="predicted"/>
<organism evidence="3 4">
    <name type="scientific">Orbilia oligospora</name>
    <name type="common">Nematode-trapping fungus</name>
    <name type="synonym">Arthrobotrys oligospora</name>
    <dbReference type="NCBI Taxonomy" id="2813651"/>
    <lineage>
        <taxon>Eukaryota</taxon>
        <taxon>Fungi</taxon>
        <taxon>Dikarya</taxon>
        <taxon>Ascomycota</taxon>
        <taxon>Pezizomycotina</taxon>
        <taxon>Orbiliomycetes</taxon>
        <taxon>Orbiliales</taxon>
        <taxon>Orbiliaceae</taxon>
        <taxon>Orbilia</taxon>
    </lineage>
</organism>
<feature type="non-terminal residue" evidence="3">
    <location>
        <position position="76"/>
    </location>
</feature>
<name>A0A8H8UZF8_ORBOL</name>
<comment type="caution">
    <text evidence="3">The sequence shown here is derived from an EMBL/GenBank/DDBJ whole genome shotgun (WGS) entry which is preliminary data.</text>
</comment>
<gene>
    <name evidence="3" type="ORF">TWF679_010840</name>
</gene>
<dbReference type="AlphaFoldDB" id="A0A8H8UZF8"/>
<evidence type="ECO:0000256" key="2">
    <source>
        <dbReference type="SAM" id="Phobius"/>
    </source>
</evidence>
<feature type="compositionally biased region" description="Basic and acidic residues" evidence="1">
    <location>
        <begin position="27"/>
        <end position="38"/>
    </location>
</feature>
<evidence type="ECO:0000256" key="1">
    <source>
        <dbReference type="SAM" id="MobiDB-lite"/>
    </source>
</evidence>
<keyword evidence="2" id="KW-0472">Membrane</keyword>
<evidence type="ECO:0000313" key="3">
    <source>
        <dbReference type="EMBL" id="KAF3202446.1"/>
    </source>
</evidence>
<accession>A0A8H8UZF8</accession>
<feature type="transmembrane region" description="Helical" evidence="2">
    <location>
        <begin position="57"/>
        <end position="74"/>
    </location>
</feature>
<protein>
    <submittedName>
        <fullName evidence="3">Uncharacterized protein</fullName>
    </submittedName>
</protein>
<reference evidence="3" key="1">
    <citation type="submission" date="2019-06" db="EMBL/GenBank/DDBJ databases">
        <authorList>
            <person name="Palmer J.M."/>
        </authorList>
    </citation>
    <scope>NUCLEOTIDE SEQUENCE</scope>
    <source>
        <strain evidence="3">TWF679</strain>
    </source>
</reference>
<feature type="region of interest" description="Disordered" evidence="1">
    <location>
        <begin position="26"/>
        <end position="51"/>
    </location>
</feature>
<keyword evidence="2" id="KW-0812">Transmembrane</keyword>
<sequence>MSVASLRYLFTPELLDGRLLSDISDTTQRDGAAKREESSASGKAPAKRTSPSRWQTLEYFVYYIIVIIAVPSMFKA</sequence>
<dbReference type="OrthoDB" id="420606at2759"/>
<dbReference type="EMBL" id="WIWT01000088">
    <property type="protein sequence ID" value="KAF3202446.1"/>
    <property type="molecule type" value="Genomic_DNA"/>
</dbReference>
<evidence type="ECO:0000313" key="4">
    <source>
        <dbReference type="Proteomes" id="UP000614610"/>
    </source>
</evidence>
<dbReference type="Proteomes" id="UP000614610">
    <property type="component" value="Unassembled WGS sequence"/>
</dbReference>